<accession>A0A0G4EMS2</accession>
<feature type="compositionally biased region" description="Basic and acidic residues" evidence="1">
    <location>
        <begin position="313"/>
        <end position="334"/>
    </location>
</feature>
<gene>
    <name evidence="2" type="ORF">Vbra_2835</name>
</gene>
<feature type="compositionally biased region" description="Low complexity" evidence="1">
    <location>
        <begin position="552"/>
        <end position="577"/>
    </location>
</feature>
<feature type="region of interest" description="Disordered" evidence="1">
    <location>
        <begin position="282"/>
        <end position="445"/>
    </location>
</feature>
<feature type="region of interest" description="Disordered" evidence="1">
    <location>
        <begin position="469"/>
        <end position="504"/>
    </location>
</feature>
<feature type="compositionally biased region" description="Acidic residues" evidence="1">
    <location>
        <begin position="541"/>
        <end position="551"/>
    </location>
</feature>
<name>A0A0G4EMS2_VITBC</name>
<dbReference type="VEuPathDB" id="CryptoDB:Vbra_2835"/>
<reference evidence="2 3" key="1">
    <citation type="submission" date="2014-11" db="EMBL/GenBank/DDBJ databases">
        <authorList>
            <person name="Zhu J."/>
            <person name="Qi W."/>
            <person name="Song R."/>
        </authorList>
    </citation>
    <scope>NUCLEOTIDE SEQUENCE [LARGE SCALE GENOMIC DNA]</scope>
</reference>
<feature type="compositionally biased region" description="Basic and acidic residues" evidence="1">
    <location>
        <begin position="486"/>
        <end position="504"/>
    </location>
</feature>
<feature type="compositionally biased region" description="Pro residues" evidence="1">
    <location>
        <begin position="293"/>
        <end position="312"/>
    </location>
</feature>
<feature type="region of interest" description="Disordered" evidence="1">
    <location>
        <begin position="532"/>
        <end position="583"/>
    </location>
</feature>
<organism evidence="2 3">
    <name type="scientific">Vitrella brassicaformis (strain CCMP3155)</name>
    <dbReference type="NCBI Taxonomy" id="1169540"/>
    <lineage>
        <taxon>Eukaryota</taxon>
        <taxon>Sar</taxon>
        <taxon>Alveolata</taxon>
        <taxon>Colpodellida</taxon>
        <taxon>Vitrellaceae</taxon>
        <taxon>Vitrella</taxon>
    </lineage>
</organism>
<dbReference type="Proteomes" id="UP000041254">
    <property type="component" value="Unassembled WGS sequence"/>
</dbReference>
<dbReference type="EMBL" id="CDMY01000275">
    <property type="protein sequence ID" value="CEL99127.1"/>
    <property type="molecule type" value="Genomic_DNA"/>
</dbReference>
<dbReference type="InParanoid" id="A0A0G4EMS2"/>
<protein>
    <submittedName>
        <fullName evidence="2">Uncharacterized protein</fullName>
    </submittedName>
</protein>
<proteinExistence type="predicted"/>
<keyword evidence="3" id="KW-1185">Reference proteome</keyword>
<dbReference type="AlphaFoldDB" id="A0A0G4EMS2"/>
<feature type="compositionally biased region" description="Acidic residues" evidence="1">
    <location>
        <begin position="398"/>
        <end position="422"/>
    </location>
</feature>
<evidence type="ECO:0000313" key="2">
    <source>
        <dbReference type="EMBL" id="CEL99127.1"/>
    </source>
</evidence>
<evidence type="ECO:0000256" key="1">
    <source>
        <dbReference type="SAM" id="MobiDB-lite"/>
    </source>
</evidence>
<sequence length="583" mass="64020">MSAAASESSPVFKSSHKMFDVGSLPGDALWALADQMTVGELVRVRRLNKAVRAGLGLTYMLQRLEHFNATHSARNLVIFKPEMPGTIRSAEEGWYEDRPAGPQPNPLGPFPVAEDPKFSTKRKVRRVLATLWVGEEGGDWEAWRPVMTRAAADPQDGVSLPVVVVVKAGEGRGKWHPSTSAKAYKSHPATFAQLTYLHHHLNCTFLMPRAGTTSRVYRLELRNNRRATWKVRCAQRGDTSNNPRIVARRCVGTSVTEFARPFLSFFEYEYFTPTPLPAVGLLGLPGQQQLNPNPNPNPAPAPAPPPPPPPPQDTHDTHDTHDNQDDDLAAHISDEPQPGGDTEEQEGPVGDREGGEQEGVGPDEGGDSELGVCVEDKGVDGGECADDEGGEGEQYSVEGEEHDGVDGEADEGGGGLDDDGNDIDMNSEHEQDEDGGLPQFSDWDSLVSSWGEDSIISGDTQCEYEATFVDRRRFADEDSSDEGEGGDQRREERDEAEERNCREMNQHIGRIVQRRRDEREMSEFLTFIAGMRRQRTHRDDEMDDDMDDEMNEMAAPSAAAAAGGPTAADNNSNSNPDNTDDMQ</sequence>
<feature type="compositionally biased region" description="Low complexity" evidence="1">
    <location>
        <begin position="282"/>
        <end position="292"/>
    </location>
</feature>
<feature type="region of interest" description="Disordered" evidence="1">
    <location>
        <begin position="95"/>
        <end position="114"/>
    </location>
</feature>
<evidence type="ECO:0000313" key="3">
    <source>
        <dbReference type="Proteomes" id="UP000041254"/>
    </source>
</evidence>